<dbReference type="InterPro" id="IPR038096">
    <property type="entry name" value="TEA/ATTS_sf"/>
</dbReference>
<dbReference type="PANTHER" id="PTHR11834">
    <property type="entry name" value="TRANSCRIPTIONAL ENHANCER FACTOR TEF RELATED"/>
    <property type="match status" value="1"/>
</dbReference>
<dbReference type="Pfam" id="PF01285">
    <property type="entry name" value="TEA"/>
    <property type="match status" value="1"/>
</dbReference>
<feature type="compositionally biased region" description="Low complexity" evidence="7">
    <location>
        <begin position="32"/>
        <end position="42"/>
    </location>
</feature>
<evidence type="ECO:0000313" key="9">
    <source>
        <dbReference type="EMBL" id="ODV95813.1"/>
    </source>
</evidence>
<proteinExistence type="inferred from homology"/>
<dbReference type="EMBL" id="KV454013">
    <property type="protein sequence ID" value="ODV95813.1"/>
    <property type="molecule type" value="Genomic_DNA"/>
</dbReference>
<keyword evidence="10" id="KW-1185">Reference proteome</keyword>
<feature type="DNA-binding region" description="TEA" evidence="6">
    <location>
        <begin position="179"/>
        <end position="253"/>
    </location>
</feature>
<dbReference type="InterPro" id="IPR000818">
    <property type="entry name" value="TEA/ATTS_dom"/>
</dbReference>
<keyword evidence="4" id="KW-0804">Transcription</keyword>
<evidence type="ECO:0000256" key="2">
    <source>
        <dbReference type="ARBA" id="ARBA00008421"/>
    </source>
</evidence>
<evidence type="ECO:0000256" key="5">
    <source>
        <dbReference type="ARBA" id="ARBA00023242"/>
    </source>
</evidence>
<evidence type="ECO:0000256" key="4">
    <source>
        <dbReference type="ARBA" id="ARBA00023163"/>
    </source>
</evidence>
<gene>
    <name evidence="9" type="ORF">PACTADRAFT_49261</name>
</gene>
<dbReference type="STRING" id="669874.A0A1E4TVK3"/>
<dbReference type="GO" id="GO:0005667">
    <property type="term" value="C:transcription regulator complex"/>
    <property type="evidence" value="ECO:0007669"/>
    <property type="project" value="TreeGrafter"/>
</dbReference>
<protein>
    <recommendedName>
        <fullName evidence="8">TEA domain-containing protein</fullName>
    </recommendedName>
</protein>
<dbReference type="InterPro" id="IPR050937">
    <property type="entry name" value="TEC1_TEAD_TF"/>
</dbReference>
<feature type="compositionally biased region" description="Low complexity" evidence="7">
    <location>
        <begin position="1"/>
        <end position="24"/>
    </location>
</feature>
<dbReference type="AlphaFoldDB" id="A0A1E4TVK3"/>
<dbReference type="PRINTS" id="PR00065">
    <property type="entry name" value="TEADOMAIN"/>
</dbReference>
<evidence type="ECO:0000256" key="3">
    <source>
        <dbReference type="ARBA" id="ARBA00023015"/>
    </source>
</evidence>
<feature type="region of interest" description="Disordered" evidence="7">
    <location>
        <begin position="1"/>
        <end position="42"/>
    </location>
</feature>
<feature type="compositionally biased region" description="Low complexity" evidence="7">
    <location>
        <begin position="666"/>
        <end position="701"/>
    </location>
</feature>
<feature type="domain" description="TEA" evidence="8">
    <location>
        <begin position="179"/>
        <end position="253"/>
    </location>
</feature>
<evidence type="ECO:0000256" key="1">
    <source>
        <dbReference type="ARBA" id="ARBA00004123"/>
    </source>
</evidence>
<evidence type="ECO:0000256" key="6">
    <source>
        <dbReference type="PROSITE-ProRule" id="PRU00505"/>
    </source>
</evidence>
<name>A0A1E4TVK3_PACTA</name>
<dbReference type="PANTHER" id="PTHR11834:SF0">
    <property type="entry name" value="PROTEIN SCALLOPED"/>
    <property type="match status" value="1"/>
</dbReference>
<dbReference type="Gene3D" id="6.10.20.40">
    <property type="entry name" value="TEA/ATTS domain"/>
    <property type="match status" value="1"/>
</dbReference>
<evidence type="ECO:0000259" key="8">
    <source>
        <dbReference type="PROSITE" id="PS51088"/>
    </source>
</evidence>
<dbReference type="Proteomes" id="UP000094236">
    <property type="component" value="Unassembled WGS sequence"/>
</dbReference>
<keyword evidence="5" id="KW-0539">Nucleus</keyword>
<sequence>MTSTPSASSNSGSISGEGSLLPSPMAMTPPISSVKNENLSSSSGRLPMIVDISIDNTTGREVYQVYETKKLKQNSNEFTTPVKLQGNSLNKSKNFHLLQHPSGVQSLQALSGNGLNKRHHFDVPSSIRRPSKLRKLNLSPITPSFHSFTTPSSSLSDDKENSFSPNIINNNNTHNIENEEENSSIWSEDIEAAFAEALSVIPKKGLTKIKLSGKSCGRNELISDFIFYKTGKLRARKQVSSHIQVIKKFNKDPDLIELITKGPLDPNAPQKFNEIFGKIFFQKSIGGGNIDSVQSPLTETPVTPVSLISSDKNKKLKINYDHSPSNSSRFDIHEDSPVHLNHDINRTQILTKVAIDLRKFQFTYVNIEEPFKSHIFSKLKTLNFFESPLRIKKNANLSKRFPELFIVSDWEKEIQKNETNKDYEIPILHGLVNTSLPDFANNDLIGGNYETNININLADLPISDNNWSCLTIVYSFGRQVLSLFDDLTIKCTKNNVHFKNINAELKFAPKFWESFFSILKKSSDLKYQRAERLRRVSAASVKEEYENDGDVTESDEESTKSKIEAEVQQSLKVSIRGITIKQVIFNNPFKAGSMQAFYDDRNLTKLSQLHKLDIRSILLWEFNKVDDNAGNIATFRQIHLPREVETKNISNHRSGHDHYDHEQQQREQQQQQQEQQQQEQQQQEQQQQGQQEQGQQELEQQQQHFNNDCLQSFKDSDANRFNEEEFSHYQGENTENNSNLQNSIPASYQEQYTTTTIPAAMTTTMSQKTLIYSQEDDLTHYSGNVSAQSTSNIYSVHNVMPNTIDGSSVMNPIGSGGSTGFNTYASDMGNYMGVNADDFCGTTTGFIDPGDSDDEIDLNKDVQNSASDAYFMDKDGSDSVLKSEKYDYWT</sequence>
<comment type="subcellular location">
    <subcellularLocation>
        <location evidence="1">Nucleus</location>
    </subcellularLocation>
</comment>
<dbReference type="PROSITE" id="PS51088">
    <property type="entry name" value="TEA_2"/>
    <property type="match status" value="1"/>
</dbReference>
<dbReference type="GO" id="GO:0000981">
    <property type="term" value="F:DNA-binding transcription factor activity, RNA polymerase II-specific"/>
    <property type="evidence" value="ECO:0007669"/>
    <property type="project" value="TreeGrafter"/>
</dbReference>
<evidence type="ECO:0000313" key="10">
    <source>
        <dbReference type="Proteomes" id="UP000094236"/>
    </source>
</evidence>
<keyword evidence="3" id="KW-0805">Transcription regulation</keyword>
<feature type="compositionally biased region" description="Basic and acidic residues" evidence="7">
    <location>
        <begin position="654"/>
        <end position="665"/>
    </location>
</feature>
<feature type="region of interest" description="Disordered" evidence="7">
    <location>
        <begin position="650"/>
        <end position="701"/>
    </location>
</feature>
<organism evidence="9 10">
    <name type="scientific">Pachysolen tannophilus NRRL Y-2460</name>
    <dbReference type="NCBI Taxonomy" id="669874"/>
    <lineage>
        <taxon>Eukaryota</taxon>
        <taxon>Fungi</taxon>
        <taxon>Dikarya</taxon>
        <taxon>Ascomycota</taxon>
        <taxon>Saccharomycotina</taxon>
        <taxon>Pichiomycetes</taxon>
        <taxon>Pachysolenaceae</taxon>
        <taxon>Pachysolen</taxon>
    </lineage>
</organism>
<comment type="similarity">
    <text evidence="2">Belongs to the TEC1 family.</text>
</comment>
<dbReference type="SMART" id="SM00426">
    <property type="entry name" value="TEA"/>
    <property type="match status" value="1"/>
</dbReference>
<dbReference type="GO" id="GO:0005634">
    <property type="term" value="C:nucleus"/>
    <property type="evidence" value="ECO:0007669"/>
    <property type="project" value="UniProtKB-SubCell"/>
</dbReference>
<dbReference type="GO" id="GO:0000978">
    <property type="term" value="F:RNA polymerase II cis-regulatory region sequence-specific DNA binding"/>
    <property type="evidence" value="ECO:0007669"/>
    <property type="project" value="TreeGrafter"/>
</dbReference>
<dbReference type="OrthoDB" id="10006572at2759"/>
<evidence type="ECO:0000256" key="7">
    <source>
        <dbReference type="SAM" id="MobiDB-lite"/>
    </source>
</evidence>
<reference evidence="10" key="1">
    <citation type="submission" date="2016-05" db="EMBL/GenBank/DDBJ databases">
        <title>Comparative genomics of biotechnologically important yeasts.</title>
        <authorList>
            <consortium name="DOE Joint Genome Institute"/>
            <person name="Riley R."/>
            <person name="Haridas S."/>
            <person name="Wolfe K.H."/>
            <person name="Lopes M.R."/>
            <person name="Hittinger C.T."/>
            <person name="Goker M."/>
            <person name="Salamov A."/>
            <person name="Wisecaver J."/>
            <person name="Long T.M."/>
            <person name="Aerts A.L."/>
            <person name="Barry K."/>
            <person name="Choi C."/>
            <person name="Clum A."/>
            <person name="Coughlan A.Y."/>
            <person name="Deshpande S."/>
            <person name="Douglass A.P."/>
            <person name="Hanson S.J."/>
            <person name="Klenk H.-P."/>
            <person name="Labutti K."/>
            <person name="Lapidus A."/>
            <person name="Lindquist E."/>
            <person name="Lipzen A."/>
            <person name="Meier-Kolthoff J.P."/>
            <person name="Ohm R.A."/>
            <person name="Otillar R.P."/>
            <person name="Pangilinan J."/>
            <person name="Peng Y."/>
            <person name="Rokas A."/>
            <person name="Rosa C.A."/>
            <person name="Scheuner C."/>
            <person name="Sibirny A.A."/>
            <person name="Slot J.C."/>
            <person name="Stielow J.B."/>
            <person name="Sun H."/>
            <person name="Kurtzman C.P."/>
            <person name="Blackwell M."/>
            <person name="Grigoriev I.V."/>
            <person name="Jeffries T.W."/>
        </authorList>
    </citation>
    <scope>NUCLEOTIDE SEQUENCE [LARGE SCALE GENOMIC DNA]</scope>
    <source>
        <strain evidence="10">NRRL Y-2460</strain>
    </source>
</reference>
<accession>A0A1E4TVK3</accession>